<feature type="compositionally biased region" description="Acidic residues" evidence="1">
    <location>
        <begin position="232"/>
        <end position="248"/>
    </location>
</feature>
<dbReference type="PROSITE" id="PS50222">
    <property type="entry name" value="EF_HAND_2"/>
    <property type="match status" value="1"/>
</dbReference>
<sequence>MPAGDARERRRQANKAATEAAKADEPPPRNKMKRDFVESVNLPPLPRPVPKVTEAEGVMHAAVPLAVEGAYVRPGLRRDLGMPLAANLTEPLKEAIAASGHKSSEFRIKRAFNRDQAQKYREEKLEPTAAMGSVQLDEIKLRRVFQKLDLDGGDVLNAKMLKHFFHQMGKTVDSNEIDGMIAMVDPKEQGFASYEDFAAIFTNPAEGLRQVNAEYVRDAVKGVDKNALWSGDSEDQDSHEDDYESDSD</sequence>
<feature type="compositionally biased region" description="Basic and acidic residues" evidence="1">
    <location>
        <begin position="21"/>
        <end position="37"/>
    </location>
</feature>
<dbReference type="InterPro" id="IPR002048">
    <property type="entry name" value="EF_hand_dom"/>
</dbReference>
<dbReference type="InterPro" id="IPR011992">
    <property type="entry name" value="EF-hand-dom_pair"/>
</dbReference>
<feature type="region of interest" description="Disordered" evidence="1">
    <location>
        <begin position="1"/>
        <end position="45"/>
    </location>
</feature>
<evidence type="ECO:0000259" key="2">
    <source>
        <dbReference type="PROSITE" id="PS50222"/>
    </source>
</evidence>
<dbReference type="Gene3D" id="1.10.238.10">
    <property type="entry name" value="EF-hand"/>
    <property type="match status" value="1"/>
</dbReference>
<dbReference type="EMBL" id="CAJNNW010035620">
    <property type="protein sequence ID" value="CAE8728899.1"/>
    <property type="molecule type" value="Genomic_DNA"/>
</dbReference>
<evidence type="ECO:0000256" key="1">
    <source>
        <dbReference type="SAM" id="MobiDB-lite"/>
    </source>
</evidence>
<accession>A0A813LHK3</accession>
<organism evidence="3 4">
    <name type="scientific">Polarella glacialis</name>
    <name type="common">Dinoflagellate</name>
    <dbReference type="NCBI Taxonomy" id="89957"/>
    <lineage>
        <taxon>Eukaryota</taxon>
        <taxon>Sar</taxon>
        <taxon>Alveolata</taxon>
        <taxon>Dinophyceae</taxon>
        <taxon>Suessiales</taxon>
        <taxon>Suessiaceae</taxon>
        <taxon>Polarella</taxon>
    </lineage>
</organism>
<evidence type="ECO:0000313" key="3">
    <source>
        <dbReference type="EMBL" id="CAE8728899.1"/>
    </source>
</evidence>
<name>A0A813LHK3_POLGL</name>
<proteinExistence type="predicted"/>
<reference evidence="3" key="1">
    <citation type="submission" date="2021-02" db="EMBL/GenBank/DDBJ databases">
        <authorList>
            <person name="Dougan E. K."/>
            <person name="Rhodes N."/>
            <person name="Thang M."/>
            <person name="Chan C."/>
        </authorList>
    </citation>
    <scope>NUCLEOTIDE SEQUENCE</scope>
</reference>
<evidence type="ECO:0000313" key="4">
    <source>
        <dbReference type="Proteomes" id="UP000626109"/>
    </source>
</evidence>
<feature type="domain" description="EF-hand" evidence="2">
    <location>
        <begin position="136"/>
        <end position="171"/>
    </location>
</feature>
<comment type="caution">
    <text evidence="3">The sequence shown here is derived from an EMBL/GenBank/DDBJ whole genome shotgun (WGS) entry which is preliminary data.</text>
</comment>
<dbReference type="Pfam" id="PF13499">
    <property type="entry name" value="EF-hand_7"/>
    <property type="match status" value="1"/>
</dbReference>
<gene>
    <name evidence="3" type="ORF">PGLA2088_LOCUS45266</name>
</gene>
<dbReference type="GO" id="GO:0005509">
    <property type="term" value="F:calcium ion binding"/>
    <property type="evidence" value="ECO:0007669"/>
    <property type="project" value="InterPro"/>
</dbReference>
<dbReference type="AlphaFoldDB" id="A0A813LHK3"/>
<protein>
    <recommendedName>
        <fullName evidence="2">EF-hand domain-containing protein</fullName>
    </recommendedName>
</protein>
<dbReference type="CDD" id="cd00051">
    <property type="entry name" value="EFh"/>
    <property type="match status" value="1"/>
</dbReference>
<dbReference type="Proteomes" id="UP000626109">
    <property type="component" value="Unassembled WGS sequence"/>
</dbReference>
<dbReference type="SUPFAM" id="SSF47473">
    <property type="entry name" value="EF-hand"/>
    <property type="match status" value="1"/>
</dbReference>
<feature type="region of interest" description="Disordered" evidence="1">
    <location>
        <begin position="227"/>
        <end position="248"/>
    </location>
</feature>